<keyword evidence="1" id="KW-0547">Nucleotide-binding</keyword>
<evidence type="ECO:0000313" key="8">
    <source>
        <dbReference type="EMBL" id="VUC37465.1"/>
    </source>
</evidence>
<dbReference type="InterPro" id="IPR052431">
    <property type="entry name" value="SKI2_subfamily_helicases"/>
</dbReference>
<feature type="domain" description="Helicase C-terminal" evidence="7">
    <location>
        <begin position="1186"/>
        <end position="1363"/>
    </location>
</feature>
<protein>
    <submittedName>
        <fullName evidence="8">Uncharacterized protein</fullName>
    </submittedName>
</protein>
<feature type="region of interest" description="Disordered" evidence="5">
    <location>
        <begin position="1665"/>
        <end position="1750"/>
    </location>
</feature>
<dbReference type="CDD" id="cd18795">
    <property type="entry name" value="SF2_C_Ski2"/>
    <property type="match status" value="1"/>
</dbReference>
<feature type="domain" description="Helicase ATP-binding" evidence="6">
    <location>
        <begin position="744"/>
        <end position="920"/>
    </location>
</feature>
<feature type="compositionally biased region" description="Basic and acidic residues" evidence="5">
    <location>
        <begin position="1153"/>
        <end position="1165"/>
    </location>
</feature>
<dbReference type="InterPro" id="IPR011545">
    <property type="entry name" value="DEAD/DEAH_box_helicase_dom"/>
</dbReference>
<reference evidence="8 9" key="1">
    <citation type="submission" date="2019-06" db="EMBL/GenBank/DDBJ databases">
        <authorList>
            <person name="Broberg M."/>
        </authorList>
    </citation>
    <scope>NUCLEOTIDE SEQUENCE [LARGE SCALE GENOMIC DNA]</scope>
</reference>
<dbReference type="PANTHER" id="PTHR44533:SF4">
    <property type="entry name" value="DEAD_H RNA HELICASE, PUTATIVE-RELATED"/>
    <property type="match status" value="1"/>
</dbReference>
<feature type="region of interest" description="Disordered" evidence="5">
    <location>
        <begin position="516"/>
        <end position="544"/>
    </location>
</feature>
<feature type="compositionally biased region" description="Basic and acidic residues" evidence="5">
    <location>
        <begin position="1673"/>
        <end position="1697"/>
    </location>
</feature>
<evidence type="ECO:0000256" key="1">
    <source>
        <dbReference type="ARBA" id="ARBA00022741"/>
    </source>
</evidence>
<sequence>MDSVGGKALVSLKTWYAHLRPNTVDIVGDFAGKELFLIHGESLLRHCFDKVDFQGQYSLENPILRNKPHTKIDGFQLLHAVWAVEDFLSKLCKRGCNFDIVFFSNTELLCAPNTCEPQDRYKYRLARTLLIQHLKNVFSVVFDGTRHVHEYSDMSDPDFEEYLTTHTVHFVLCHEGVGEDDEDSISLRLLIYQFIRSHKNVAIINSVEFRSSKAFFPMISGTTSRTPDLNLKRKDEGAHESTESIFERLPDEIGRLPSKHGNLTLRMAISVAICKALQGHAEDDREEVGERITAFMLHLAILQLCSLLDRQIGSQTSNSADDVDFLRSFCETAHLMVRKRHTIYGSCETTGLQWDLYDLVDGRVFFYVLGRLRRNEPFPQNVLALAAALLELVFDDETSLLGHLSATSKTTAIDTPQHNQPKASVLEFSHPALDDFLSDINLKIAPETRNATADIVFEDLTHWHNARKKLVLPRMPSKLGFFGRKRQQKMMADMTAYSASLTNAQGKSLEPEIIISGSKKPKSSNNRKNNSVPQSNGKKATGGRANALKAAAECRELKVLKKQKDEARYWDKECSVYEKDPDLVSRYWKAFKFTQSMSSGEGAKALVSEVEVYMCNVLCKIWSWEGMKRSLPEKHHRGHYIIAMLWNCMRKCSNDQSLTPEVADVLVRLNKHLKMPILPFPVSTPSRNLPFRFDLEALRAMKELQIDPQALQLEYAGPYMDRRFDSRPDGRVQFEPDAWQREVLDSIDEEESLIVVAPTSAGKTFISFYAMKKILESDDDSVIVYVAPTKALVNQIAAEINARFSKDYSKSKVSTKSVWAIHTRDYRVNTPTECQILVTVPHMLQIMLLSPNNASGPRAWSKRVKRIIFDEVHCIGQNEDGVIWEQLLLLAPCPIIALSATIGNPGEFQDWLQATQVKKGRNMRLVVHDVRYSDLRKFIYEPFRDFTFQGLRKIQKLPVPGLDEGPQLCQNLKFIHPIAALIDRNRGALSDLSLEARDCFILWKELGKTLSNDDMRKYEIDGPAKALPTVITKSDVRKWEDSLKSRLLHIIKQNPSAFERLKSKLGQALKVEPNTQNAVIITSEHSNHKKALFSLACNLHEQDALPALVFSYDRTECERQVQDVVCKLEEAESLWKASSPEWARTMDRYEAWQRNKKNPVKESKKAKAPQRAKNKDGDADKLSKMDIVQSEASIELSPWDSFDPDAPLDQFSFADNVKLQRSEVNEYLDKLKEEKLHGWMIKALRRGVGVHHAGINRRYRQIVEILFRRGYLRLVVATGTLALGINMPCKTVVFSGDSIFLTAQNYRQASGRAGRRGFDLLGNVVFNGIPKERVYEIMSSRLPDLRGQFCISTSLILRLFGLLHGTNNGDFAVDSMHALLSQTRIFAGGPEAKGAVKHHLRFSIDYLRRQYLLSATGAPLNFAGLIGHLYFTENSVFAFHSLLKGGYFHNLCARIDINPEAVMLEMMLVLSHLFNRIPIKRTDTFEESIRRSSSVAFLPRLPAEAERLLREHNAETLDIFRGYVSSYISHNLADQPDCTLPFSARTVGGATSPGPSVFTPDKPSATMRSPFVALSGFDDTFESIHDLCSTVRGGVFLEESSIPYIPICSHETKTEYNAYLYDYYKHASMSVLVRDNRIKDGDVWFLLKDFSLTLAAIVSSLEGLAGSQAGDGEDSKEQSFDEHEFGENEAEAREINREQATQLPVKKPKAALKNSWDDSDDEGDEQKTTPTVPKVRNNGEANTPAWQQDGQGLANVLKAFVRLQEDFTEKFKREWA</sequence>
<evidence type="ECO:0000313" key="9">
    <source>
        <dbReference type="Proteomes" id="UP000766486"/>
    </source>
</evidence>
<dbReference type="Gene3D" id="3.40.50.300">
    <property type="entry name" value="P-loop containing nucleotide triphosphate hydrolases"/>
    <property type="match status" value="2"/>
</dbReference>
<dbReference type="InterPro" id="IPR027417">
    <property type="entry name" value="P-loop_NTPase"/>
</dbReference>
<dbReference type="InterPro" id="IPR055124">
    <property type="entry name" value="PIN-like_DDX60"/>
</dbReference>
<dbReference type="Pfam" id="PF00271">
    <property type="entry name" value="Helicase_C"/>
    <property type="match status" value="1"/>
</dbReference>
<evidence type="ECO:0000256" key="5">
    <source>
        <dbReference type="SAM" id="MobiDB-lite"/>
    </source>
</evidence>
<organism evidence="8 9">
    <name type="scientific">Bionectria ochroleuca</name>
    <name type="common">Gliocladium roseum</name>
    <dbReference type="NCBI Taxonomy" id="29856"/>
    <lineage>
        <taxon>Eukaryota</taxon>
        <taxon>Fungi</taxon>
        <taxon>Dikarya</taxon>
        <taxon>Ascomycota</taxon>
        <taxon>Pezizomycotina</taxon>
        <taxon>Sordariomycetes</taxon>
        <taxon>Hypocreomycetidae</taxon>
        <taxon>Hypocreales</taxon>
        <taxon>Bionectriaceae</taxon>
        <taxon>Clonostachys</taxon>
    </lineage>
</organism>
<keyword evidence="3" id="KW-0347">Helicase</keyword>
<proteinExistence type="predicted"/>
<feature type="compositionally biased region" description="Basic and acidic residues" evidence="5">
    <location>
        <begin position="1173"/>
        <end position="1182"/>
    </location>
</feature>
<dbReference type="PANTHER" id="PTHR44533">
    <property type="entry name" value="DEAD/H RNA HELICASE, PUTATIVE-RELATED"/>
    <property type="match status" value="1"/>
</dbReference>
<keyword evidence="2" id="KW-0378">Hydrolase</keyword>
<dbReference type="InterPro" id="IPR014001">
    <property type="entry name" value="Helicase_ATP-bd"/>
</dbReference>
<dbReference type="PROSITE" id="PS51194">
    <property type="entry name" value="HELICASE_CTER"/>
    <property type="match status" value="1"/>
</dbReference>
<dbReference type="PROSITE" id="PS51192">
    <property type="entry name" value="HELICASE_ATP_BIND_1"/>
    <property type="match status" value="1"/>
</dbReference>
<accession>A0ABY6V1H6</accession>
<feature type="region of interest" description="Disordered" evidence="5">
    <location>
        <begin position="1153"/>
        <end position="1182"/>
    </location>
</feature>
<dbReference type="Pfam" id="PF23002">
    <property type="entry name" value="PIN-like_DDX60"/>
    <property type="match status" value="1"/>
</dbReference>
<dbReference type="SMART" id="SM00490">
    <property type="entry name" value="HELICc"/>
    <property type="match status" value="1"/>
</dbReference>
<evidence type="ECO:0000256" key="2">
    <source>
        <dbReference type="ARBA" id="ARBA00022801"/>
    </source>
</evidence>
<dbReference type="InterPro" id="IPR059032">
    <property type="entry name" value="WHD_DDX60"/>
</dbReference>
<keyword evidence="9" id="KW-1185">Reference proteome</keyword>
<comment type="caution">
    <text evidence="8">The sequence shown here is derived from an EMBL/GenBank/DDBJ whole genome shotgun (WGS) entry which is preliminary data.</text>
</comment>
<dbReference type="SUPFAM" id="SSF52540">
    <property type="entry name" value="P-loop containing nucleoside triphosphate hydrolases"/>
    <property type="match status" value="1"/>
</dbReference>
<gene>
    <name evidence="8" type="ORF">CLO192961_LOCUS472818</name>
</gene>
<evidence type="ECO:0000256" key="3">
    <source>
        <dbReference type="ARBA" id="ARBA00022806"/>
    </source>
</evidence>
<keyword evidence="4" id="KW-0067">ATP-binding</keyword>
<feature type="compositionally biased region" description="Polar residues" evidence="5">
    <location>
        <begin position="1739"/>
        <end position="1750"/>
    </location>
</feature>
<dbReference type="Proteomes" id="UP000766486">
    <property type="component" value="Unassembled WGS sequence"/>
</dbReference>
<dbReference type="EMBL" id="CABFNS010000989">
    <property type="protein sequence ID" value="VUC37465.1"/>
    <property type="molecule type" value="Genomic_DNA"/>
</dbReference>
<name>A0ABY6V1H6_BIOOC</name>
<evidence type="ECO:0000259" key="7">
    <source>
        <dbReference type="PROSITE" id="PS51194"/>
    </source>
</evidence>
<evidence type="ECO:0000256" key="4">
    <source>
        <dbReference type="ARBA" id="ARBA00022840"/>
    </source>
</evidence>
<dbReference type="SMART" id="SM00487">
    <property type="entry name" value="DEXDc"/>
    <property type="match status" value="1"/>
</dbReference>
<dbReference type="Pfam" id="PF00270">
    <property type="entry name" value="DEAD"/>
    <property type="match status" value="1"/>
</dbReference>
<evidence type="ECO:0000259" key="6">
    <source>
        <dbReference type="PROSITE" id="PS51192"/>
    </source>
</evidence>
<dbReference type="InterPro" id="IPR001650">
    <property type="entry name" value="Helicase_C-like"/>
</dbReference>
<dbReference type="Pfam" id="PF26076">
    <property type="entry name" value="WHD_DDX60"/>
    <property type="match status" value="1"/>
</dbReference>